<name>A0A4S1W324_9SPHN</name>
<gene>
    <name evidence="2" type="ORF">E5A74_20115</name>
</gene>
<comment type="caution">
    <text evidence="2">The sequence shown here is derived from an EMBL/GenBank/DDBJ whole genome shotgun (WGS) entry which is preliminary data.</text>
</comment>
<proteinExistence type="predicted"/>
<dbReference type="EMBL" id="SRXU01000013">
    <property type="protein sequence ID" value="TGX37254.1"/>
    <property type="molecule type" value="Genomic_DNA"/>
</dbReference>
<dbReference type="Gene3D" id="1.25.40.10">
    <property type="entry name" value="Tetratricopeptide repeat domain"/>
    <property type="match status" value="1"/>
</dbReference>
<organism evidence="2 3">
    <name type="scientific">Sphingomonas naasensis</name>
    <dbReference type="NCBI Taxonomy" id="1344951"/>
    <lineage>
        <taxon>Bacteria</taxon>
        <taxon>Pseudomonadati</taxon>
        <taxon>Pseudomonadota</taxon>
        <taxon>Alphaproteobacteria</taxon>
        <taxon>Sphingomonadales</taxon>
        <taxon>Sphingomonadaceae</taxon>
        <taxon>Sphingomonas</taxon>
    </lineage>
</organism>
<keyword evidence="1" id="KW-0732">Signal</keyword>
<evidence type="ECO:0000313" key="2">
    <source>
        <dbReference type="EMBL" id="TGX37254.1"/>
    </source>
</evidence>
<dbReference type="SUPFAM" id="SSF81901">
    <property type="entry name" value="HCP-like"/>
    <property type="match status" value="1"/>
</dbReference>
<protein>
    <recommendedName>
        <fullName evidence="4">Beta-lactamase</fullName>
    </recommendedName>
</protein>
<reference evidence="2 3" key="1">
    <citation type="submission" date="2019-04" db="EMBL/GenBank/DDBJ databases">
        <title>Sphingomonas psychrotolerans sp. nov., isolated from soil in the Tianshan Mountains, Xinjiang, China.</title>
        <authorList>
            <person name="Luo Y."/>
            <person name="Sheng H."/>
        </authorList>
    </citation>
    <scope>NUCLEOTIDE SEQUENCE [LARGE SCALE GENOMIC DNA]</scope>
    <source>
        <strain evidence="2 3">KIS18-15</strain>
    </source>
</reference>
<accession>A0A4S1W324</accession>
<dbReference type="AlphaFoldDB" id="A0A4S1W324"/>
<feature type="chain" id="PRO_5021002957" description="Beta-lactamase" evidence="1">
    <location>
        <begin position="24"/>
        <end position="131"/>
    </location>
</feature>
<keyword evidence="3" id="KW-1185">Reference proteome</keyword>
<dbReference type="RefSeq" id="WP_135987420.1">
    <property type="nucleotide sequence ID" value="NZ_JAASQM010000001.1"/>
</dbReference>
<evidence type="ECO:0000313" key="3">
    <source>
        <dbReference type="Proteomes" id="UP000309848"/>
    </source>
</evidence>
<evidence type="ECO:0008006" key="4">
    <source>
        <dbReference type="Google" id="ProtNLM"/>
    </source>
</evidence>
<sequence length="131" mass="13539">MKYLVGAAGLAVATLGLASPGLAGTGQSDFAKREASCNAGDMQECQRLGAAYELGFGITPDPVKARSAYARGCKPDDWTTGTSCLKLFKMASLGEGGPKDPAKAAALAPKVCNSRIVSDEVYLESFGLCKK</sequence>
<dbReference type="Proteomes" id="UP000309848">
    <property type="component" value="Unassembled WGS sequence"/>
</dbReference>
<feature type="signal peptide" evidence="1">
    <location>
        <begin position="1"/>
        <end position="23"/>
    </location>
</feature>
<dbReference type="InterPro" id="IPR011990">
    <property type="entry name" value="TPR-like_helical_dom_sf"/>
</dbReference>
<evidence type="ECO:0000256" key="1">
    <source>
        <dbReference type="SAM" id="SignalP"/>
    </source>
</evidence>